<dbReference type="FunFam" id="2.60.120.330:FF:000018">
    <property type="entry name" value="2-oxoglutarate (2OG) and Fe(II)-dependent oxygenase superfamily protein"/>
    <property type="match status" value="1"/>
</dbReference>
<dbReference type="SUPFAM" id="SSF51197">
    <property type="entry name" value="Clavaminate synthase-like"/>
    <property type="match status" value="1"/>
</dbReference>
<dbReference type="Gramene" id="LPERR06G04560.4">
    <property type="protein sequence ID" value="LPERR06G04560.4"/>
    <property type="gene ID" value="LPERR06G04560"/>
</dbReference>
<reference evidence="7" key="3">
    <citation type="submission" date="2015-04" db="UniProtKB">
        <authorList>
            <consortium name="EnsemblPlants"/>
        </authorList>
    </citation>
    <scope>IDENTIFICATION</scope>
</reference>
<evidence type="ECO:0000256" key="4">
    <source>
        <dbReference type="ARBA" id="ARBA00023004"/>
    </source>
</evidence>
<dbReference type="InterPro" id="IPR026992">
    <property type="entry name" value="DIOX_N"/>
</dbReference>
<proteinExistence type="inferred from homology"/>
<evidence type="ECO:0000313" key="8">
    <source>
        <dbReference type="Proteomes" id="UP000032180"/>
    </source>
</evidence>
<reference evidence="8" key="2">
    <citation type="submission" date="2013-12" db="EMBL/GenBank/DDBJ databases">
        <authorList>
            <person name="Yu Y."/>
            <person name="Lee S."/>
            <person name="de Baynast K."/>
            <person name="Wissotski M."/>
            <person name="Liu L."/>
            <person name="Talag J."/>
            <person name="Goicoechea J."/>
            <person name="Angelova A."/>
            <person name="Jetty R."/>
            <person name="Kudrna D."/>
            <person name="Golser W."/>
            <person name="Rivera L."/>
            <person name="Zhang J."/>
            <person name="Wing R."/>
        </authorList>
    </citation>
    <scope>NUCLEOTIDE SEQUENCE</scope>
</reference>
<evidence type="ECO:0000256" key="2">
    <source>
        <dbReference type="ARBA" id="ARBA00022723"/>
    </source>
</evidence>
<comment type="similarity">
    <text evidence="1 5">Belongs to the iron/ascorbate-dependent oxidoreductase family.</text>
</comment>
<protein>
    <recommendedName>
        <fullName evidence="6">Fe2OG dioxygenase domain-containing protein</fullName>
    </recommendedName>
</protein>
<reference evidence="7 8" key="1">
    <citation type="submission" date="2012-08" db="EMBL/GenBank/DDBJ databases">
        <title>Oryza genome evolution.</title>
        <authorList>
            <person name="Wing R.A."/>
        </authorList>
    </citation>
    <scope>NUCLEOTIDE SEQUENCE</scope>
</reference>
<dbReference type="Proteomes" id="UP000032180">
    <property type="component" value="Chromosome 6"/>
</dbReference>
<accession>A0A0D9WMH7</accession>
<organism evidence="7 8">
    <name type="scientific">Leersia perrieri</name>
    <dbReference type="NCBI Taxonomy" id="77586"/>
    <lineage>
        <taxon>Eukaryota</taxon>
        <taxon>Viridiplantae</taxon>
        <taxon>Streptophyta</taxon>
        <taxon>Embryophyta</taxon>
        <taxon>Tracheophyta</taxon>
        <taxon>Spermatophyta</taxon>
        <taxon>Magnoliopsida</taxon>
        <taxon>Liliopsida</taxon>
        <taxon>Poales</taxon>
        <taxon>Poaceae</taxon>
        <taxon>BOP clade</taxon>
        <taxon>Oryzoideae</taxon>
        <taxon>Oryzeae</taxon>
        <taxon>Oryzinae</taxon>
        <taxon>Leersia</taxon>
    </lineage>
</organism>
<dbReference type="GO" id="GO:0016491">
    <property type="term" value="F:oxidoreductase activity"/>
    <property type="evidence" value="ECO:0007669"/>
    <property type="project" value="UniProtKB-KW"/>
</dbReference>
<dbReference type="PROSITE" id="PS51471">
    <property type="entry name" value="FE2OG_OXY"/>
    <property type="match status" value="1"/>
</dbReference>
<dbReference type="InterPro" id="IPR044861">
    <property type="entry name" value="IPNS-like_FE2OG_OXY"/>
</dbReference>
<keyword evidence="2 5" id="KW-0479">Metal-binding</keyword>
<evidence type="ECO:0000256" key="5">
    <source>
        <dbReference type="RuleBase" id="RU003682"/>
    </source>
</evidence>
<dbReference type="AlphaFoldDB" id="A0A0D9WMH7"/>
<name>A0A0D9WMH7_9ORYZ</name>
<keyword evidence="3 5" id="KW-0560">Oxidoreductase</keyword>
<evidence type="ECO:0000313" key="7">
    <source>
        <dbReference type="EnsemblPlants" id="LPERR06G04560.4"/>
    </source>
</evidence>
<feature type="domain" description="Fe2OG dioxygenase" evidence="6">
    <location>
        <begin position="219"/>
        <end position="320"/>
    </location>
</feature>
<dbReference type="EnsemblPlants" id="LPERR06G04560.4">
    <property type="protein sequence ID" value="LPERR06G04560.4"/>
    <property type="gene ID" value="LPERR06G04560"/>
</dbReference>
<dbReference type="Gene3D" id="2.60.120.330">
    <property type="entry name" value="B-lactam Antibiotic, Isopenicillin N Synthase, Chain"/>
    <property type="match status" value="1"/>
</dbReference>
<dbReference type="InterPro" id="IPR027443">
    <property type="entry name" value="IPNS-like_sf"/>
</dbReference>
<evidence type="ECO:0000256" key="1">
    <source>
        <dbReference type="ARBA" id="ARBA00008056"/>
    </source>
</evidence>
<dbReference type="InterPro" id="IPR050295">
    <property type="entry name" value="Plant_2OG-oxidoreductases"/>
</dbReference>
<evidence type="ECO:0000259" key="6">
    <source>
        <dbReference type="PROSITE" id="PS51471"/>
    </source>
</evidence>
<sequence length="366" mass="41481">MHLERKINVSCPRYPRNPMADESWRLPNIVQELAAGVQEPPSRYLLRDHDQIAGAEIPEPIPTIDLGRLSGSNGADEATKLRSALQNWGLFLVSNHGVETSLIDAVTEAAREFFRQPVEEKKKHSNLIDGKHFQIEGYGNDPVQTKDQVLDWSDRLHLKVEPESERNLAFWPTHPKSFRNILHEYTLKIRTVKINILLALAKLLELDEDCLINQFSDKALTTARFNYYSPCPRPDLVLGLKPHSDLCALTVLLMDKDVGGLQILRDGTWYSVPTVRDYSLLINFGLTLEIMTNGIFRAPVHRAVTNAEKERISVAMFYAVDAEKVIKPVADVLGLARYRTIKGKDLLVEHYEHFSRGAKVVDSLKI</sequence>
<keyword evidence="4 5" id="KW-0408">Iron</keyword>
<dbReference type="Pfam" id="PF03171">
    <property type="entry name" value="2OG-FeII_Oxy"/>
    <property type="match status" value="1"/>
</dbReference>
<dbReference type="InterPro" id="IPR005123">
    <property type="entry name" value="Oxoglu/Fe-dep_dioxygenase_dom"/>
</dbReference>
<dbReference type="Pfam" id="PF14226">
    <property type="entry name" value="DIOX_N"/>
    <property type="match status" value="1"/>
</dbReference>
<keyword evidence="8" id="KW-1185">Reference proteome</keyword>
<evidence type="ECO:0000256" key="3">
    <source>
        <dbReference type="ARBA" id="ARBA00023002"/>
    </source>
</evidence>
<dbReference type="GO" id="GO:0046872">
    <property type="term" value="F:metal ion binding"/>
    <property type="evidence" value="ECO:0007669"/>
    <property type="project" value="UniProtKB-KW"/>
</dbReference>
<dbReference type="PANTHER" id="PTHR47991">
    <property type="entry name" value="OXOGLUTARATE/IRON-DEPENDENT DIOXYGENASE"/>
    <property type="match status" value="1"/>
</dbReference>